<dbReference type="SUPFAM" id="SSF53474">
    <property type="entry name" value="alpha/beta-Hydrolases"/>
    <property type="match status" value="1"/>
</dbReference>
<feature type="domain" description="Thioesterase" evidence="2">
    <location>
        <begin position="25"/>
        <end position="249"/>
    </location>
</feature>
<proteinExistence type="inferred from homology"/>
<organism evidence="3 4">
    <name type="scientific">Streptomyces glebosus</name>
    <dbReference type="NCBI Taxonomy" id="249580"/>
    <lineage>
        <taxon>Bacteria</taxon>
        <taxon>Bacillati</taxon>
        <taxon>Actinomycetota</taxon>
        <taxon>Actinomycetes</taxon>
        <taxon>Kitasatosporales</taxon>
        <taxon>Streptomycetaceae</taxon>
        <taxon>Streptomyces</taxon>
    </lineage>
</organism>
<comment type="similarity">
    <text evidence="1">Belongs to the thioesterase family.</text>
</comment>
<dbReference type="InterPro" id="IPR012223">
    <property type="entry name" value="TEII"/>
</dbReference>
<sequence>MPGPARTAPGTPYLTSSPTDSGRLRLFCFHHSGGSAAAFSALRGALAPHVEVLAVQLPGRETRLRHPLPTSMADLVTELDEHLDPYLTGPYACYGHSMGALVAHDLIARRQARGALPPVRLIAGACRAPQLPAAFAAEHMESDDHLVRSMLDIGGLSPELLRYPDWLQSAVSLNRGDLRLCASRDTTEVEALPCPIDVFHGMADPLVHERDALAWAGRSTVSCRLHRFSGGHFFFLRESRAAFADRIAALLREAPDVVGGA</sequence>
<keyword evidence="4" id="KW-1185">Reference proteome</keyword>
<gene>
    <name evidence="3" type="primary">mmyT</name>
    <name evidence="3" type="ORF">Sgleb_16790</name>
</gene>
<dbReference type="InterPro" id="IPR029058">
    <property type="entry name" value="AB_hydrolase_fold"/>
</dbReference>
<dbReference type="Proteomes" id="UP000430079">
    <property type="component" value="Unassembled WGS sequence"/>
</dbReference>
<protein>
    <submittedName>
        <fullName evidence="3">Thioesterase mmyt</fullName>
    </submittedName>
</protein>
<evidence type="ECO:0000256" key="1">
    <source>
        <dbReference type="ARBA" id="ARBA00007169"/>
    </source>
</evidence>
<dbReference type="Gene3D" id="3.40.50.1820">
    <property type="entry name" value="alpha/beta hydrolase"/>
    <property type="match status" value="1"/>
</dbReference>
<evidence type="ECO:0000313" key="4">
    <source>
        <dbReference type="Proteomes" id="UP000430079"/>
    </source>
</evidence>
<evidence type="ECO:0000259" key="2">
    <source>
        <dbReference type="Pfam" id="PF00975"/>
    </source>
</evidence>
<evidence type="ECO:0000313" key="3">
    <source>
        <dbReference type="EMBL" id="GFE13632.1"/>
    </source>
</evidence>
<comment type="caution">
    <text evidence="3">The sequence shown here is derived from an EMBL/GenBank/DDBJ whole genome shotgun (WGS) entry which is preliminary data.</text>
</comment>
<dbReference type="GO" id="GO:0008610">
    <property type="term" value="P:lipid biosynthetic process"/>
    <property type="evidence" value="ECO:0007669"/>
    <property type="project" value="TreeGrafter"/>
</dbReference>
<dbReference type="Pfam" id="PF00975">
    <property type="entry name" value="Thioesterase"/>
    <property type="match status" value="1"/>
</dbReference>
<dbReference type="PANTHER" id="PTHR11487:SF0">
    <property type="entry name" value="S-ACYL FATTY ACID SYNTHASE THIOESTERASE, MEDIUM CHAIN"/>
    <property type="match status" value="1"/>
</dbReference>
<reference evidence="3 4" key="1">
    <citation type="submission" date="2019-12" db="EMBL/GenBank/DDBJ databases">
        <title>Whole genome shotgun sequence of Streptomyces hygroscopicus subsp. glebosus NBRC 13786.</title>
        <authorList>
            <person name="Ichikawa N."/>
            <person name="Kimura A."/>
            <person name="Kitahashi Y."/>
            <person name="Komaki H."/>
            <person name="Tamura T."/>
        </authorList>
    </citation>
    <scope>NUCLEOTIDE SEQUENCE [LARGE SCALE GENOMIC DNA]</scope>
    <source>
        <strain evidence="3 4">NBRC 13786</strain>
    </source>
</reference>
<dbReference type="EMBL" id="BLIO01000001">
    <property type="protein sequence ID" value="GFE13632.1"/>
    <property type="molecule type" value="Genomic_DNA"/>
</dbReference>
<dbReference type="InterPro" id="IPR001031">
    <property type="entry name" value="Thioesterase"/>
</dbReference>
<accession>A0A640SS09</accession>
<dbReference type="AlphaFoldDB" id="A0A640SS09"/>
<dbReference type="PANTHER" id="PTHR11487">
    <property type="entry name" value="THIOESTERASE"/>
    <property type="match status" value="1"/>
</dbReference>
<name>A0A640SS09_9ACTN</name>